<comment type="caution">
    <text evidence="1">The sequence shown here is derived from an EMBL/GenBank/DDBJ whole genome shotgun (WGS) entry which is preliminary data.</text>
</comment>
<protein>
    <submittedName>
        <fullName evidence="1">Uncharacterized protein</fullName>
    </submittedName>
</protein>
<reference evidence="2" key="1">
    <citation type="submission" date="2016-03" db="EMBL/GenBank/DDBJ databases">
        <authorList>
            <person name="Ray J."/>
            <person name="Price M."/>
            <person name="Deutschbauer A."/>
        </authorList>
    </citation>
    <scope>NUCLEOTIDE SEQUENCE [LARGE SCALE GENOMIC DNA]</scope>
    <source>
        <strain evidence="2">FW300-N1B4</strain>
    </source>
</reference>
<proteinExistence type="predicted"/>
<evidence type="ECO:0000313" key="1">
    <source>
        <dbReference type="EMBL" id="KZN20426.1"/>
    </source>
</evidence>
<sequence length="81" mass="9473">MSNIYSIQRPDENRSTVGEEIDAMDWDFSSLSRLLTELEKQPDESSRAYMVKDARRRLNNLVQRAYRAKQISRGLRVPKAN</sequence>
<accession>A0A162B1T9</accession>
<dbReference type="RefSeq" id="WP_063340470.1">
    <property type="nucleotide sequence ID" value="NZ_LUKJ01000002.1"/>
</dbReference>
<dbReference type="OrthoDB" id="9929036at2"/>
<evidence type="ECO:0000313" key="2">
    <source>
        <dbReference type="Proteomes" id="UP000076489"/>
    </source>
</evidence>
<dbReference type="Proteomes" id="UP000076489">
    <property type="component" value="Unassembled WGS sequence"/>
</dbReference>
<gene>
    <name evidence="1" type="ORF">A1D17_02485</name>
</gene>
<dbReference type="EMBL" id="LUKJ01000002">
    <property type="protein sequence ID" value="KZN20426.1"/>
    <property type="molecule type" value="Genomic_DNA"/>
</dbReference>
<reference evidence="1 2" key="2">
    <citation type="journal article" date="2018" name="Nature">
        <title>Mutant phenotypes for thousands of bacterial genes of unknown function.</title>
        <authorList>
            <person name="Price M.N."/>
            <person name="Wetmore K.M."/>
            <person name="Waters R.J."/>
            <person name="Callaghan M."/>
            <person name="Ray J."/>
            <person name="Liu H."/>
            <person name="Kuehl J.V."/>
            <person name="Melnyk R.A."/>
            <person name="Lamson J.S."/>
            <person name="Suh Y."/>
            <person name="Carlson H.K."/>
            <person name="Esquivel Z."/>
            <person name="Sadeeshkumar H."/>
            <person name="Chakraborty R."/>
            <person name="Zane G.M."/>
            <person name="Rubin B.E."/>
            <person name="Wall J.D."/>
            <person name="Visel A."/>
            <person name="Bristow J."/>
            <person name="Blow M.J."/>
            <person name="Arkin A.P."/>
            <person name="Deutschbauer A.M."/>
        </authorList>
    </citation>
    <scope>NUCLEOTIDE SEQUENCE [LARGE SCALE GENOMIC DNA]</scope>
    <source>
        <strain evidence="1 2">FW300-N1B4</strain>
    </source>
</reference>
<organism evidence="1 2">
    <name type="scientific">Pseudomonas fluorescens</name>
    <dbReference type="NCBI Taxonomy" id="294"/>
    <lineage>
        <taxon>Bacteria</taxon>
        <taxon>Pseudomonadati</taxon>
        <taxon>Pseudomonadota</taxon>
        <taxon>Gammaproteobacteria</taxon>
        <taxon>Pseudomonadales</taxon>
        <taxon>Pseudomonadaceae</taxon>
        <taxon>Pseudomonas</taxon>
    </lineage>
</organism>
<name>A0A162B1T9_PSEFL</name>
<dbReference type="AlphaFoldDB" id="A0A162B1T9"/>